<accession>A0ABW9ZVR3</accession>
<protein>
    <submittedName>
        <fullName evidence="3">YdcF family protein</fullName>
    </submittedName>
</protein>
<dbReference type="Pfam" id="PF02698">
    <property type="entry name" value="DUF218"/>
    <property type="match status" value="1"/>
</dbReference>
<dbReference type="Proteomes" id="UP000753802">
    <property type="component" value="Unassembled WGS sequence"/>
</dbReference>
<evidence type="ECO:0000256" key="1">
    <source>
        <dbReference type="SAM" id="Phobius"/>
    </source>
</evidence>
<sequence>MFFVLSKILYFLIVPITWVLLLLLWIWRTKNQKLKKRLTVVVITVVVVFTNPFLHRSVVLWWQAPRVRIADGNVYDAGIILGGLSGIDKYNHGYIGNNGDRFIQTANLYHRGIIKKIIISGGNGTLDKEVPPEALFLREQFIENGVHDSAIILETRSRNTYENAVFSKQVSDSMHFKQPLVLVTSAFHMPRSMRCFKKAGLDCIAYPCDYKVVAQKPTLQNTLLPDITLLYEWTTMMKEFVGINVYRLTGKA</sequence>
<feature type="transmembrane region" description="Helical" evidence="1">
    <location>
        <begin position="38"/>
        <end position="62"/>
    </location>
</feature>
<gene>
    <name evidence="3" type="ORF">GWC95_15000</name>
</gene>
<reference evidence="3 4" key="1">
    <citation type="submission" date="2020-01" db="EMBL/GenBank/DDBJ databases">
        <title>Genome analysis.</title>
        <authorList>
            <person name="Wu S."/>
            <person name="Wang G."/>
        </authorList>
    </citation>
    <scope>NUCLEOTIDE SEQUENCE [LARGE SCALE GENOMIC DNA]</scope>
    <source>
        <strain evidence="3 4">SYL130</strain>
    </source>
</reference>
<dbReference type="Gene3D" id="3.40.50.620">
    <property type="entry name" value="HUPs"/>
    <property type="match status" value="1"/>
</dbReference>
<dbReference type="CDD" id="cd06259">
    <property type="entry name" value="YdcF-like"/>
    <property type="match status" value="1"/>
</dbReference>
<keyword evidence="1" id="KW-0812">Transmembrane</keyword>
<organism evidence="3 4">
    <name type="scientific">Sediminibacterium roseum</name>
    <dbReference type="NCBI Taxonomy" id="1978412"/>
    <lineage>
        <taxon>Bacteria</taxon>
        <taxon>Pseudomonadati</taxon>
        <taxon>Bacteroidota</taxon>
        <taxon>Chitinophagia</taxon>
        <taxon>Chitinophagales</taxon>
        <taxon>Chitinophagaceae</taxon>
        <taxon>Sediminibacterium</taxon>
    </lineage>
</organism>
<feature type="transmembrane region" description="Helical" evidence="1">
    <location>
        <begin position="6"/>
        <end position="26"/>
    </location>
</feature>
<name>A0ABW9ZVR3_9BACT</name>
<feature type="domain" description="DUF218" evidence="2">
    <location>
        <begin position="76"/>
        <end position="242"/>
    </location>
</feature>
<dbReference type="InterPro" id="IPR051599">
    <property type="entry name" value="Cell_Envelope_Assoc"/>
</dbReference>
<dbReference type="InterPro" id="IPR003848">
    <property type="entry name" value="DUF218"/>
</dbReference>
<dbReference type="PANTHER" id="PTHR30336">
    <property type="entry name" value="INNER MEMBRANE PROTEIN, PROBABLE PERMEASE"/>
    <property type="match status" value="1"/>
</dbReference>
<dbReference type="InterPro" id="IPR014729">
    <property type="entry name" value="Rossmann-like_a/b/a_fold"/>
</dbReference>
<comment type="caution">
    <text evidence="3">The sequence shown here is derived from an EMBL/GenBank/DDBJ whole genome shotgun (WGS) entry which is preliminary data.</text>
</comment>
<dbReference type="RefSeq" id="WP_161819529.1">
    <property type="nucleotide sequence ID" value="NZ_JAACJS010000015.1"/>
</dbReference>
<dbReference type="PANTHER" id="PTHR30336:SF4">
    <property type="entry name" value="ENVELOPE BIOGENESIS FACTOR ELYC"/>
    <property type="match status" value="1"/>
</dbReference>
<evidence type="ECO:0000313" key="4">
    <source>
        <dbReference type="Proteomes" id="UP000753802"/>
    </source>
</evidence>
<dbReference type="EMBL" id="JAACJS010000015">
    <property type="protein sequence ID" value="NCI51239.1"/>
    <property type="molecule type" value="Genomic_DNA"/>
</dbReference>
<keyword evidence="1" id="KW-0472">Membrane</keyword>
<evidence type="ECO:0000313" key="3">
    <source>
        <dbReference type="EMBL" id="NCI51239.1"/>
    </source>
</evidence>
<keyword evidence="4" id="KW-1185">Reference proteome</keyword>
<evidence type="ECO:0000259" key="2">
    <source>
        <dbReference type="Pfam" id="PF02698"/>
    </source>
</evidence>
<proteinExistence type="predicted"/>
<keyword evidence="1" id="KW-1133">Transmembrane helix</keyword>